<proteinExistence type="predicted"/>
<keyword evidence="3" id="KW-1185">Reference proteome</keyword>
<organism evidence="2 3">
    <name type="scientific">Pelagomonas calceolata</name>
    <dbReference type="NCBI Taxonomy" id="35677"/>
    <lineage>
        <taxon>Eukaryota</taxon>
        <taxon>Sar</taxon>
        <taxon>Stramenopiles</taxon>
        <taxon>Ochrophyta</taxon>
        <taxon>Pelagophyceae</taxon>
        <taxon>Pelagomonadales</taxon>
        <taxon>Pelagomonadaceae</taxon>
        <taxon>Pelagomonas</taxon>
    </lineage>
</organism>
<evidence type="ECO:0000313" key="2">
    <source>
        <dbReference type="EMBL" id="CAH0377007.1"/>
    </source>
</evidence>
<reference evidence="2" key="1">
    <citation type="submission" date="2021-11" db="EMBL/GenBank/DDBJ databases">
        <authorList>
            <consortium name="Genoscope - CEA"/>
            <person name="William W."/>
        </authorList>
    </citation>
    <scope>NUCLEOTIDE SEQUENCE</scope>
</reference>
<gene>
    <name evidence="2" type="ORF">PECAL_5P15900</name>
</gene>
<dbReference type="AlphaFoldDB" id="A0A8J2X1E2"/>
<feature type="region of interest" description="Disordered" evidence="1">
    <location>
        <begin position="341"/>
        <end position="366"/>
    </location>
</feature>
<evidence type="ECO:0000313" key="3">
    <source>
        <dbReference type="Proteomes" id="UP000789595"/>
    </source>
</evidence>
<protein>
    <submittedName>
        <fullName evidence="2">Uncharacterized protein</fullName>
    </submittedName>
</protein>
<dbReference type="Proteomes" id="UP000789595">
    <property type="component" value="Unassembled WGS sequence"/>
</dbReference>
<dbReference type="EMBL" id="CAKKNE010000005">
    <property type="protein sequence ID" value="CAH0377007.1"/>
    <property type="molecule type" value="Genomic_DNA"/>
</dbReference>
<feature type="compositionally biased region" description="Basic and acidic residues" evidence="1">
    <location>
        <begin position="16"/>
        <end position="42"/>
    </location>
</feature>
<evidence type="ECO:0000256" key="1">
    <source>
        <dbReference type="SAM" id="MobiDB-lite"/>
    </source>
</evidence>
<feature type="region of interest" description="Disordered" evidence="1">
    <location>
        <begin position="1"/>
        <end position="42"/>
    </location>
</feature>
<feature type="compositionally biased region" description="Basic and acidic residues" evidence="1">
    <location>
        <begin position="356"/>
        <end position="366"/>
    </location>
</feature>
<sequence length="424" mass="45737">MAKVNDVDMSASQPENVKRLRDATNVHSDDATDGESPLKKLCDDSAKAAPTLKAAQPDLAARALASVAAAGASPGASTMCCALGPCGARYVPKMGYSWKTVTATDGTVQSVEYVPNEEPVVVLPYEPLSLETADDGTLAAAAMEAYLDGIHQGNRITTIGKILAACHPKGDIGGKPKVNTPASRKKMADRLTRFAELKETLTLHELRTKMPGRFKDDSSNSTQNKYGSPDGVEVAWMPDETAWPIGTQTIEGVEVDVAGPPVLSYARFGSEQDAGKDVRFPISQQDISRMFKGKRTNLSGTIVVRKVGPPDRYDAASLRLGVDTGHVEVVHVAHEQRVMTTKDQRAKKDVTKKKKRAEERKEELAADAAHRARVAAAVAKEHRIASPTVARAATVKQPLSDEQLKMWNDDMWAAVESPQDDMVL</sequence>
<name>A0A8J2X1E2_9STRA</name>
<accession>A0A8J2X1E2</accession>
<comment type="caution">
    <text evidence="2">The sequence shown here is derived from an EMBL/GenBank/DDBJ whole genome shotgun (WGS) entry which is preliminary data.</text>
</comment>
<feature type="region of interest" description="Disordered" evidence="1">
    <location>
        <begin position="211"/>
        <end position="230"/>
    </location>
</feature>